<feature type="region of interest" description="Disordered" evidence="1">
    <location>
        <begin position="267"/>
        <end position="290"/>
    </location>
</feature>
<feature type="compositionally biased region" description="Polar residues" evidence="1">
    <location>
        <begin position="270"/>
        <end position="290"/>
    </location>
</feature>
<keyword evidence="2" id="KW-0812">Transmembrane</keyword>
<dbReference type="Proteomes" id="UP000054144">
    <property type="component" value="Unassembled WGS sequence"/>
</dbReference>
<feature type="compositionally biased region" description="Polar residues" evidence="1">
    <location>
        <begin position="303"/>
        <end position="313"/>
    </location>
</feature>
<evidence type="ECO:0000256" key="1">
    <source>
        <dbReference type="SAM" id="MobiDB-lite"/>
    </source>
</evidence>
<accession>A0A0D7ANF5</accession>
<dbReference type="AlphaFoldDB" id="A0A0D7ANF5"/>
<name>A0A0D7ANF5_9AGAR</name>
<feature type="region of interest" description="Disordered" evidence="1">
    <location>
        <begin position="303"/>
        <end position="402"/>
    </location>
</feature>
<gene>
    <name evidence="3" type="ORF">FISHEDRAFT_69121</name>
</gene>
<keyword evidence="4" id="KW-1185">Reference proteome</keyword>
<evidence type="ECO:0000313" key="3">
    <source>
        <dbReference type="EMBL" id="KIY53269.1"/>
    </source>
</evidence>
<feature type="compositionally biased region" description="Basic residues" evidence="1">
    <location>
        <begin position="340"/>
        <end position="357"/>
    </location>
</feature>
<feature type="compositionally biased region" description="Low complexity" evidence="1">
    <location>
        <begin position="314"/>
        <end position="327"/>
    </location>
</feature>
<keyword evidence="2" id="KW-1133">Transmembrane helix</keyword>
<sequence length="402" mass="42514">MSSYEIMEIDDQALGAISYFGDWALVSSVDAYGDTLHEATSSSATADVTFTGTDVTVYGTITPTDMAVVSTYTIDKSKNVTTYSSPITSSVLNNVTFFSTEGLTYTSHTLTISYVRNNSTATNGTSSYYLDYVVYAAPKTLATLPTVSSALTSPTAISLVSRSAAHSGPPIGPIVGGTVGGVAFILACIFGLLYLRRRRRKLDSRNAGTVTPFVDPLATGYAYPYPGASVTAAAAAASRSQHTLHSQHSHPHLAGATHMARLQPVRASDNVASSGPTYSNSAVGTFPRGTNTMQQMHDLLAASTSTQVSQGDPSTQAGTQSSASQAAMIPGTNRLAFPRQPRRAGHHHRTHRKKKDGQHKEDVAASSRKPREHRFMRSLSAAMNQKSTAAPPSYTSSPASPP</sequence>
<protein>
    <submittedName>
        <fullName evidence="3">Uncharacterized protein</fullName>
    </submittedName>
</protein>
<organism evidence="3 4">
    <name type="scientific">Fistulina hepatica ATCC 64428</name>
    <dbReference type="NCBI Taxonomy" id="1128425"/>
    <lineage>
        <taxon>Eukaryota</taxon>
        <taxon>Fungi</taxon>
        <taxon>Dikarya</taxon>
        <taxon>Basidiomycota</taxon>
        <taxon>Agaricomycotina</taxon>
        <taxon>Agaricomycetes</taxon>
        <taxon>Agaricomycetidae</taxon>
        <taxon>Agaricales</taxon>
        <taxon>Fistulinaceae</taxon>
        <taxon>Fistulina</taxon>
    </lineage>
</organism>
<dbReference type="Gene3D" id="2.60.120.260">
    <property type="entry name" value="Galactose-binding domain-like"/>
    <property type="match status" value="1"/>
</dbReference>
<dbReference type="OrthoDB" id="3265734at2759"/>
<feature type="compositionally biased region" description="Low complexity" evidence="1">
    <location>
        <begin position="387"/>
        <end position="402"/>
    </location>
</feature>
<reference evidence="3 4" key="1">
    <citation type="journal article" date="2015" name="Fungal Genet. Biol.">
        <title>Evolution of novel wood decay mechanisms in Agaricales revealed by the genome sequences of Fistulina hepatica and Cylindrobasidium torrendii.</title>
        <authorList>
            <person name="Floudas D."/>
            <person name="Held B.W."/>
            <person name="Riley R."/>
            <person name="Nagy L.G."/>
            <person name="Koehler G."/>
            <person name="Ransdell A.S."/>
            <person name="Younus H."/>
            <person name="Chow J."/>
            <person name="Chiniquy J."/>
            <person name="Lipzen A."/>
            <person name="Tritt A."/>
            <person name="Sun H."/>
            <person name="Haridas S."/>
            <person name="LaButti K."/>
            <person name="Ohm R.A."/>
            <person name="Kues U."/>
            <person name="Blanchette R.A."/>
            <person name="Grigoriev I.V."/>
            <person name="Minto R.E."/>
            <person name="Hibbett D.S."/>
        </authorList>
    </citation>
    <scope>NUCLEOTIDE SEQUENCE [LARGE SCALE GENOMIC DNA]</scope>
    <source>
        <strain evidence="3 4">ATCC 64428</strain>
    </source>
</reference>
<evidence type="ECO:0000313" key="4">
    <source>
        <dbReference type="Proteomes" id="UP000054144"/>
    </source>
</evidence>
<proteinExistence type="predicted"/>
<keyword evidence="2" id="KW-0472">Membrane</keyword>
<dbReference type="EMBL" id="KN881627">
    <property type="protein sequence ID" value="KIY53269.1"/>
    <property type="molecule type" value="Genomic_DNA"/>
</dbReference>
<evidence type="ECO:0000256" key="2">
    <source>
        <dbReference type="SAM" id="Phobius"/>
    </source>
</evidence>
<feature type="transmembrane region" description="Helical" evidence="2">
    <location>
        <begin position="171"/>
        <end position="195"/>
    </location>
</feature>